<dbReference type="Gene3D" id="3.40.50.10490">
    <property type="entry name" value="Glucose-6-phosphate isomerase like protein, domain 1"/>
    <property type="match status" value="1"/>
</dbReference>
<evidence type="ECO:0000259" key="4">
    <source>
        <dbReference type="PROSITE" id="PS51071"/>
    </source>
</evidence>
<dbReference type="InterPro" id="IPR046348">
    <property type="entry name" value="SIS_dom_sf"/>
</dbReference>
<dbReference type="SUPFAM" id="SSF53697">
    <property type="entry name" value="SIS domain"/>
    <property type="match status" value="1"/>
</dbReference>
<evidence type="ECO:0000313" key="6">
    <source>
        <dbReference type="EMBL" id="KGO32330.1"/>
    </source>
</evidence>
<dbReference type="InterPro" id="IPR035472">
    <property type="entry name" value="RpiR-like_SIS"/>
</dbReference>
<dbReference type="InterPro" id="IPR001347">
    <property type="entry name" value="SIS_dom"/>
</dbReference>
<keyword evidence="3" id="KW-0804">Transcription</keyword>
<dbReference type="EMBL" id="AXCV01000039">
    <property type="protein sequence ID" value="KGO32330.1"/>
    <property type="molecule type" value="Genomic_DNA"/>
</dbReference>
<dbReference type="InterPro" id="IPR047640">
    <property type="entry name" value="RpiR-like"/>
</dbReference>
<dbReference type="CDD" id="cd05013">
    <property type="entry name" value="SIS_RpiR"/>
    <property type="match status" value="1"/>
</dbReference>
<evidence type="ECO:0000313" key="7">
    <source>
        <dbReference type="Proteomes" id="UP000030023"/>
    </source>
</evidence>
<comment type="caution">
    <text evidence="6">The sequence shown here is derived from an EMBL/GenBank/DDBJ whole genome shotgun (WGS) entry which is preliminary data.</text>
</comment>
<evidence type="ECO:0000259" key="5">
    <source>
        <dbReference type="PROSITE" id="PS51464"/>
    </source>
</evidence>
<name>A0ABR4XSF5_9LACO</name>
<keyword evidence="2" id="KW-0238">DNA-binding</keyword>
<dbReference type="PANTHER" id="PTHR30514">
    <property type="entry name" value="GLUCOKINASE"/>
    <property type="match status" value="1"/>
</dbReference>
<gene>
    <name evidence="6" type="ORF">Q757_01640</name>
</gene>
<dbReference type="Pfam" id="PF01380">
    <property type="entry name" value="SIS"/>
    <property type="match status" value="1"/>
</dbReference>
<protein>
    <submittedName>
        <fullName evidence="6">Transcriptional regulator</fullName>
    </submittedName>
</protein>
<dbReference type="InterPro" id="IPR036388">
    <property type="entry name" value="WH-like_DNA-bd_sf"/>
</dbReference>
<dbReference type="PANTHER" id="PTHR30514:SF1">
    <property type="entry name" value="HTH-TYPE TRANSCRIPTIONAL REGULATOR HEXR-RELATED"/>
    <property type="match status" value="1"/>
</dbReference>
<sequence>MQNVPEKIRSVYEKLHPTEKKIAEYILAHQDISADATIQNLANRIGTSTASISRFAKHLGYPSFRDFSIAISASQKSSSSDFFTEIDHEDSSTRVVDKLFKAGISALRSTASNLRVKDLEKAVDWLIGSQKTGFFGIGGSSIVAFNAYHKFLRTPLNIVSHPDYDIQIMQAAHLNEKCLGIVISHSGRNQDTLLVENKLRENGCKIIAITAFPESPVAKNADLVLNSYSEEVNFRQESMSSLIAQITIIDTLFTLVGHRLEKDTSRVITKMRRVIEQTRVKKQQ</sequence>
<dbReference type="PROSITE" id="PS51071">
    <property type="entry name" value="HTH_RPIR"/>
    <property type="match status" value="1"/>
</dbReference>
<keyword evidence="7" id="KW-1185">Reference proteome</keyword>
<dbReference type="Pfam" id="PF01418">
    <property type="entry name" value="HTH_6"/>
    <property type="match status" value="1"/>
</dbReference>
<feature type="domain" description="SIS" evidence="5">
    <location>
        <begin position="122"/>
        <end position="262"/>
    </location>
</feature>
<dbReference type="SUPFAM" id="SSF46689">
    <property type="entry name" value="Homeodomain-like"/>
    <property type="match status" value="1"/>
</dbReference>
<reference evidence="6 7" key="1">
    <citation type="journal article" date="2014" name="Antonie Van Leeuwenhoek">
        <title>Oenococcus alcoholitolerans sp. nov., a lactic acid bacteria isolated from cachaca and ethanol fermentation processes.</title>
        <authorList>
            <person name="Badotti F."/>
            <person name="Moreira A.P."/>
            <person name="Tonon L.A."/>
            <person name="de Lucena B.T."/>
            <person name="Gomes Fde C."/>
            <person name="Kruger R."/>
            <person name="Thompson C.C."/>
            <person name="de Morais M.A.Jr."/>
            <person name="Rosa C.A."/>
            <person name="Thompson F.L."/>
        </authorList>
    </citation>
    <scope>NUCLEOTIDE SEQUENCE [LARGE SCALE GENOMIC DNA]</scope>
    <source>
        <strain evidence="6 7">UFRJ-M7.2.18</strain>
    </source>
</reference>
<accession>A0ABR4XSF5</accession>
<dbReference type="Gene3D" id="1.10.10.10">
    <property type="entry name" value="Winged helix-like DNA-binding domain superfamily/Winged helix DNA-binding domain"/>
    <property type="match status" value="1"/>
</dbReference>
<dbReference type="InterPro" id="IPR009057">
    <property type="entry name" value="Homeodomain-like_sf"/>
</dbReference>
<evidence type="ECO:0000256" key="1">
    <source>
        <dbReference type="ARBA" id="ARBA00023015"/>
    </source>
</evidence>
<dbReference type="PROSITE" id="PS51464">
    <property type="entry name" value="SIS"/>
    <property type="match status" value="1"/>
</dbReference>
<feature type="domain" description="HTH rpiR-type" evidence="4">
    <location>
        <begin position="2"/>
        <end position="78"/>
    </location>
</feature>
<dbReference type="InterPro" id="IPR000281">
    <property type="entry name" value="HTH_RpiR"/>
</dbReference>
<evidence type="ECO:0000256" key="2">
    <source>
        <dbReference type="ARBA" id="ARBA00023125"/>
    </source>
</evidence>
<keyword evidence="1" id="KW-0805">Transcription regulation</keyword>
<organism evidence="6 7">
    <name type="scientific">Oenococcus alcoholitolerans</name>
    <dbReference type="NCBI Taxonomy" id="931074"/>
    <lineage>
        <taxon>Bacteria</taxon>
        <taxon>Bacillati</taxon>
        <taxon>Bacillota</taxon>
        <taxon>Bacilli</taxon>
        <taxon>Lactobacillales</taxon>
        <taxon>Lactobacillaceae</taxon>
        <taxon>Oenococcus</taxon>
    </lineage>
</organism>
<evidence type="ECO:0000256" key="3">
    <source>
        <dbReference type="ARBA" id="ARBA00023163"/>
    </source>
</evidence>
<dbReference type="Proteomes" id="UP000030023">
    <property type="component" value="Unassembled WGS sequence"/>
</dbReference>
<proteinExistence type="predicted"/>